<dbReference type="PANTHER" id="PTHR10353:SF36">
    <property type="entry name" value="LP05116P"/>
    <property type="match status" value="1"/>
</dbReference>
<dbReference type="AlphaFoldDB" id="A0A427YWS2"/>
<dbReference type="Gene3D" id="3.20.20.80">
    <property type="entry name" value="Glycosidases"/>
    <property type="match status" value="1"/>
</dbReference>
<protein>
    <recommendedName>
        <fullName evidence="2">beta-glucosidase</fullName>
        <ecNumber evidence="2">3.2.1.21</ecNumber>
    </recommendedName>
</protein>
<dbReference type="GO" id="GO:0005975">
    <property type="term" value="P:carbohydrate metabolic process"/>
    <property type="evidence" value="ECO:0007669"/>
    <property type="project" value="InterPro"/>
</dbReference>
<accession>A0A427YWS2</accession>
<dbReference type="InterPro" id="IPR017853">
    <property type="entry name" value="GH"/>
</dbReference>
<proteinExistence type="inferred from homology"/>
<evidence type="ECO:0000256" key="4">
    <source>
        <dbReference type="ARBA" id="ARBA00023295"/>
    </source>
</evidence>
<evidence type="ECO:0000256" key="1">
    <source>
        <dbReference type="ARBA" id="ARBA00010838"/>
    </source>
</evidence>
<dbReference type="STRING" id="1890683.A0A427YWS2"/>
<feature type="active site" description="Nucleophile" evidence="5">
    <location>
        <position position="382"/>
    </location>
</feature>
<evidence type="ECO:0000256" key="3">
    <source>
        <dbReference type="ARBA" id="ARBA00022801"/>
    </source>
</evidence>
<evidence type="ECO:0000256" key="5">
    <source>
        <dbReference type="PROSITE-ProRule" id="PRU10055"/>
    </source>
</evidence>
<dbReference type="GO" id="GO:0008422">
    <property type="term" value="F:beta-glucosidase activity"/>
    <property type="evidence" value="ECO:0007669"/>
    <property type="project" value="TreeGrafter"/>
</dbReference>
<sequence length="436" mass="49393">MAISSICQVDVFPSSFKWGLASSAVQIEGGAASDGKGPSVWDTKAKTPGQIFDGSEPTVTNDSYHLSDQDVKLLKDIGVTAYRFSISWPRVIPKGGRKDAINEAGLEYYSKLVDRLLDNGIEPFVTIYHWDTPIAIDEAYGSWRNPEEMVPDFARYAELLFERLGDRVKSWMTINEPIAMLFFPTMGGLYKDWDPAVDNWKAAYTLLRAHGTVVDIYRRKYQPTQRGTIGIVISADWPEPLYDSDECRHMCQRRMDYFFGLFADPIYLGKYPDEVAKDLGDRLPALTEDDVKLIKGSADNFCLNSYSSIYITGRRVTGDRMVAHTEMTGGVEETHHDLQGRPIGNPGQPFFLYDVPWGFRKMLGYVQQRYLKHTGLPLLITENGFSIKNEAKMTKEECLNDVERVNYYEGYLRELASAVKDDGLNCIAYFGWTIAE</sequence>
<dbReference type="InterPro" id="IPR001360">
    <property type="entry name" value="Glyco_hydro_1"/>
</dbReference>
<evidence type="ECO:0000313" key="8">
    <source>
        <dbReference type="Proteomes" id="UP000279259"/>
    </source>
</evidence>
<keyword evidence="3" id="KW-0378">Hydrolase</keyword>
<dbReference type="EC" id="3.2.1.21" evidence="2"/>
<comment type="caution">
    <text evidence="7">The sequence shown here is derived from an EMBL/GenBank/DDBJ whole genome shotgun (WGS) entry which is preliminary data.</text>
</comment>
<name>A0A427YWS2_9TREE</name>
<dbReference type="PROSITE" id="PS00572">
    <property type="entry name" value="GLYCOSYL_HYDROL_F1_1"/>
    <property type="match status" value="1"/>
</dbReference>
<evidence type="ECO:0000256" key="6">
    <source>
        <dbReference type="RuleBase" id="RU003690"/>
    </source>
</evidence>
<dbReference type="InterPro" id="IPR018120">
    <property type="entry name" value="Glyco_hydro_1_AS"/>
</dbReference>
<keyword evidence="8" id="KW-1185">Reference proteome</keyword>
<dbReference type="Pfam" id="PF00232">
    <property type="entry name" value="Glyco_hydro_1"/>
    <property type="match status" value="1"/>
</dbReference>
<comment type="similarity">
    <text evidence="1 6">Belongs to the glycosyl hydrolase 1 family.</text>
</comment>
<dbReference type="Proteomes" id="UP000279259">
    <property type="component" value="Unassembled WGS sequence"/>
</dbReference>
<reference evidence="7 8" key="1">
    <citation type="submission" date="2018-11" db="EMBL/GenBank/DDBJ databases">
        <title>Genome sequence of Saitozyma podzolica DSM 27192.</title>
        <authorList>
            <person name="Aliyu H."/>
            <person name="Gorte O."/>
            <person name="Ochsenreither K."/>
        </authorList>
    </citation>
    <scope>NUCLEOTIDE SEQUENCE [LARGE SCALE GENOMIC DNA]</scope>
    <source>
        <strain evidence="7 8">DSM 27192</strain>
    </source>
</reference>
<dbReference type="EMBL" id="RSCD01000001">
    <property type="protein sequence ID" value="RSH95552.1"/>
    <property type="molecule type" value="Genomic_DNA"/>
</dbReference>
<keyword evidence="4" id="KW-0326">Glycosidase</keyword>
<organism evidence="7 8">
    <name type="scientific">Saitozyma podzolica</name>
    <dbReference type="NCBI Taxonomy" id="1890683"/>
    <lineage>
        <taxon>Eukaryota</taxon>
        <taxon>Fungi</taxon>
        <taxon>Dikarya</taxon>
        <taxon>Basidiomycota</taxon>
        <taxon>Agaricomycotina</taxon>
        <taxon>Tremellomycetes</taxon>
        <taxon>Tremellales</taxon>
        <taxon>Trimorphomycetaceae</taxon>
        <taxon>Saitozyma</taxon>
    </lineage>
</organism>
<evidence type="ECO:0000313" key="7">
    <source>
        <dbReference type="EMBL" id="RSH95552.1"/>
    </source>
</evidence>
<evidence type="ECO:0000256" key="2">
    <source>
        <dbReference type="ARBA" id="ARBA00012744"/>
    </source>
</evidence>
<dbReference type="SUPFAM" id="SSF51445">
    <property type="entry name" value="(Trans)glycosidases"/>
    <property type="match status" value="1"/>
</dbReference>
<dbReference type="OrthoDB" id="65569at2759"/>
<gene>
    <name evidence="7" type="ORF">EHS25_000644</name>
</gene>
<dbReference type="PANTHER" id="PTHR10353">
    <property type="entry name" value="GLYCOSYL HYDROLASE"/>
    <property type="match status" value="1"/>
</dbReference>